<protein>
    <submittedName>
        <fullName evidence="1">Uncharacterized protein</fullName>
    </submittedName>
</protein>
<reference evidence="1" key="2">
    <citation type="journal article" date="2018" name="Sci. Data">
        <title>The draft genome sequence of cork oak.</title>
        <authorList>
            <person name="Ramos A.M."/>
            <person name="Usie A."/>
            <person name="Barbosa P."/>
            <person name="Barros P.M."/>
            <person name="Capote T."/>
            <person name="Chaves I."/>
            <person name="Simoes F."/>
            <person name="Abreu I."/>
            <person name="Carrasquinho I."/>
            <person name="Faro C."/>
            <person name="Guimaraes J.B."/>
            <person name="Mendonca D."/>
            <person name="Nobrega F."/>
            <person name="Rodrigues L."/>
            <person name="Saibo N.J.M."/>
            <person name="Varela M.C."/>
            <person name="Egas C."/>
            <person name="Matos J."/>
            <person name="Miguel C.M."/>
            <person name="Oliveira M.M."/>
            <person name="Ricardo C.P."/>
            <person name="Goncalves S."/>
        </authorList>
    </citation>
    <scope>NUCLEOTIDE SEQUENCE [LARGE SCALE GENOMIC DNA]</scope>
    <source>
        <strain evidence="1">HL8</strain>
    </source>
</reference>
<comment type="caution">
    <text evidence="1">The sequence shown here is derived from an EMBL/GenBank/DDBJ whole genome shotgun (WGS) entry which is preliminary data.</text>
</comment>
<reference evidence="1" key="3">
    <citation type="submission" date="2023-07" db="EMBL/GenBank/DDBJ databases">
        <title>An improved reference 1 genome and first organelle genomes of Quercus suber.</title>
        <authorList>
            <consortium name="Genosuber Consortium"/>
            <person name="Usie A."/>
            <person name="Serra O."/>
            <person name="Barros P."/>
        </authorList>
    </citation>
    <scope>NUCLEOTIDE SEQUENCE</scope>
    <source>
        <strain evidence="1">HL8</strain>
        <tissue evidence="1">Leaves</tissue>
    </source>
</reference>
<reference evidence="1" key="1">
    <citation type="submission" date="2017-12" db="EMBL/GenBank/DDBJ databases">
        <authorList>
            <person name="Barbosa P."/>
            <person name="Usie A."/>
            <person name="Ramos A.M."/>
        </authorList>
    </citation>
    <scope>NUCLEOTIDE SEQUENCE</scope>
    <source>
        <strain evidence="1">HL8</strain>
        <tissue evidence="1">Leaves</tissue>
    </source>
</reference>
<name>A0AAW0MCZ1_QUESU</name>
<accession>A0AAW0MCZ1</accession>
<organism evidence="1">
    <name type="scientific">Quercus suber</name>
    <name type="common">Cork oak</name>
    <dbReference type="NCBI Taxonomy" id="58331"/>
    <lineage>
        <taxon>Eukaryota</taxon>
        <taxon>Viridiplantae</taxon>
        <taxon>Streptophyta</taxon>
        <taxon>Embryophyta</taxon>
        <taxon>Tracheophyta</taxon>
        <taxon>Spermatophyta</taxon>
        <taxon>Magnoliopsida</taxon>
        <taxon>eudicotyledons</taxon>
        <taxon>Gunneridae</taxon>
        <taxon>Pentapetalae</taxon>
        <taxon>rosids</taxon>
        <taxon>fabids</taxon>
        <taxon>Fagales</taxon>
        <taxon>Fagaceae</taxon>
        <taxon>Quercus</taxon>
    </lineage>
</organism>
<dbReference type="AlphaFoldDB" id="A0AAW0MCZ1"/>
<dbReference type="EMBL" id="PKMF04000006">
    <property type="protein sequence ID" value="KAK7860584.1"/>
    <property type="molecule type" value="Genomic_DNA"/>
</dbReference>
<sequence>MEIRMKPIHKFCVFVKVQTLPTQLHKGVGEENRTKKKKETINISWYFGRKGEWRAEITEEDGEI</sequence>
<evidence type="ECO:0000313" key="1">
    <source>
        <dbReference type="EMBL" id="KAK7860584.1"/>
    </source>
</evidence>
<gene>
    <name evidence="1" type="ORF">CFP56_036809</name>
</gene>
<proteinExistence type="predicted"/>